<comment type="caution">
    <text evidence="2">The sequence shown here is derived from an EMBL/GenBank/DDBJ whole genome shotgun (WGS) entry which is preliminary data.</text>
</comment>
<dbReference type="EMBL" id="AOPZ01000238">
    <property type="protein sequence ID" value="EPH42337.1"/>
    <property type="molecule type" value="Genomic_DNA"/>
</dbReference>
<dbReference type="AlphaFoldDB" id="S4ALL2"/>
<gene>
    <name evidence="2" type="ORF">STRAU_4595</name>
</gene>
<evidence type="ECO:0000259" key="1">
    <source>
        <dbReference type="PROSITE" id="PS51729"/>
    </source>
</evidence>
<evidence type="ECO:0000313" key="3">
    <source>
        <dbReference type="Proteomes" id="UP000014629"/>
    </source>
</evidence>
<feature type="domain" description="N-acetyltransferase" evidence="1">
    <location>
        <begin position="18"/>
        <end position="107"/>
    </location>
</feature>
<organism evidence="2 3">
    <name type="scientific">Streptomyces aurantiacus JA 4570</name>
    <dbReference type="NCBI Taxonomy" id="1286094"/>
    <lineage>
        <taxon>Bacteria</taxon>
        <taxon>Bacillati</taxon>
        <taxon>Actinomycetota</taxon>
        <taxon>Actinomycetes</taxon>
        <taxon>Kitasatosporales</taxon>
        <taxon>Streptomycetaceae</taxon>
        <taxon>Streptomyces</taxon>
        <taxon>Streptomyces aurantiacus group</taxon>
    </lineage>
</organism>
<dbReference type="PANTHER" id="PTHR31435:SF10">
    <property type="entry name" value="BSR4717 PROTEIN"/>
    <property type="match status" value="1"/>
</dbReference>
<reference evidence="2 3" key="1">
    <citation type="submission" date="2013-02" db="EMBL/GenBank/DDBJ databases">
        <title>Draft Genome Sequence of Streptomyces aurantiacus, Which Produces Setomimycin.</title>
        <authorList>
            <person name="Gruening B.A."/>
            <person name="Praeg A."/>
            <person name="Erxleben A."/>
            <person name="Guenther S."/>
            <person name="Mueller M."/>
        </authorList>
    </citation>
    <scope>NUCLEOTIDE SEQUENCE [LARGE SCALE GENOMIC DNA]</scope>
    <source>
        <strain evidence="2 3">JA 4570</strain>
    </source>
</reference>
<dbReference type="PROSITE" id="PS51729">
    <property type="entry name" value="GNAT_YJDJ"/>
    <property type="match status" value="1"/>
</dbReference>
<accession>S4ALL2</accession>
<dbReference type="SUPFAM" id="SSF55729">
    <property type="entry name" value="Acyl-CoA N-acyltransferases (Nat)"/>
    <property type="match status" value="1"/>
</dbReference>
<dbReference type="InterPro" id="IPR031165">
    <property type="entry name" value="GNAT_YJDJ"/>
</dbReference>
<dbReference type="InterPro" id="IPR016181">
    <property type="entry name" value="Acyl_CoA_acyltransferase"/>
</dbReference>
<dbReference type="PATRIC" id="fig|1286094.4.peg.4543"/>
<dbReference type="PANTHER" id="PTHR31435">
    <property type="entry name" value="PROTEIN NATD1"/>
    <property type="match status" value="1"/>
</dbReference>
<sequence>MEGAAMTGSDTGRDFDIRDDRAAGALNAEQDGETVGQIAYFTLSTPEPALVPVHTEVPPAHAGRGIAGALARELYATAAREGLAVVPLCPYVAKWAERHPAAAPVPPAPLVEAALAKAKEDPSAW</sequence>
<name>S4ALL2_9ACTN</name>
<dbReference type="Pfam" id="PF14542">
    <property type="entry name" value="Acetyltransf_CG"/>
    <property type="match status" value="1"/>
</dbReference>
<keyword evidence="3" id="KW-1185">Reference proteome</keyword>
<protein>
    <recommendedName>
        <fullName evidence="1">N-acetyltransferase domain-containing protein</fullName>
    </recommendedName>
</protein>
<dbReference type="InterPro" id="IPR045057">
    <property type="entry name" value="Gcn5-rel_NAT"/>
</dbReference>
<dbReference type="Gene3D" id="3.40.630.30">
    <property type="match status" value="1"/>
</dbReference>
<dbReference type="Proteomes" id="UP000014629">
    <property type="component" value="Unassembled WGS sequence"/>
</dbReference>
<evidence type="ECO:0000313" key="2">
    <source>
        <dbReference type="EMBL" id="EPH42337.1"/>
    </source>
</evidence>
<proteinExistence type="predicted"/>